<gene>
    <name evidence="1" type="ORF">CKO25_20615</name>
</gene>
<proteinExistence type="predicted"/>
<dbReference type="EMBL" id="NRSD01000065">
    <property type="protein sequence ID" value="MBK1646973.1"/>
    <property type="molecule type" value="Genomic_DNA"/>
</dbReference>
<dbReference type="Proteomes" id="UP001138802">
    <property type="component" value="Unassembled WGS sequence"/>
</dbReference>
<evidence type="ECO:0000313" key="1">
    <source>
        <dbReference type="EMBL" id="MBK1646973.1"/>
    </source>
</evidence>
<accession>A0A9X0WLY6</accession>
<comment type="caution">
    <text evidence="1">The sequence shown here is derived from an EMBL/GenBank/DDBJ whole genome shotgun (WGS) entry which is preliminary data.</text>
</comment>
<reference evidence="1 2" key="1">
    <citation type="journal article" date="2020" name="Microorganisms">
        <title>Osmotic Adaptation and Compatible Solute Biosynthesis of Phototrophic Bacteria as Revealed from Genome Analyses.</title>
        <authorList>
            <person name="Imhoff J.F."/>
            <person name="Rahn T."/>
            <person name="Kunzel S."/>
            <person name="Keller A."/>
            <person name="Neulinger S.C."/>
        </authorList>
    </citation>
    <scope>NUCLEOTIDE SEQUENCE [LARGE SCALE GENOMIC DNA]</scope>
    <source>
        <strain evidence="1 2">DSM 21303</strain>
    </source>
</reference>
<keyword evidence="2" id="KW-1185">Reference proteome</keyword>
<organism evidence="1 2">
    <name type="scientific">Thiocapsa imhoffii</name>
    <dbReference type="NCBI Taxonomy" id="382777"/>
    <lineage>
        <taxon>Bacteria</taxon>
        <taxon>Pseudomonadati</taxon>
        <taxon>Pseudomonadota</taxon>
        <taxon>Gammaproteobacteria</taxon>
        <taxon>Chromatiales</taxon>
        <taxon>Chromatiaceae</taxon>
        <taxon>Thiocapsa</taxon>
    </lineage>
</organism>
<name>A0A9X0WLY6_9GAMM</name>
<dbReference type="AlphaFoldDB" id="A0A9X0WLY6"/>
<sequence>MKVKPRAVARETPLLVRGMRWHMVANLDSIRLVMRGFTLCSAGKAKLERVLAILLQLRGRLWVFSPTAVDCVFEGLVGLLESRCHLDRLQIHLRLAV</sequence>
<protein>
    <submittedName>
        <fullName evidence="1">Uncharacterized protein</fullName>
    </submittedName>
</protein>
<evidence type="ECO:0000313" key="2">
    <source>
        <dbReference type="Proteomes" id="UP001138802"/>
    </source>
</evidence>